<dbReference type="GO" id="GO:0006508">
    <property type="term" value="P:proteolysis"/>
    <property type="evidence" value="ECO:0007669"/>
    <property type="project" value="UniProtKB-KW"/>
</dbReference>
<dbReference type="OrthoDB" id="292964at2759"/>
<dbReference type="SUPFAM" id="SSF54001">
    <property type="entry name" value="Cysteine proteinases"/>
    <property type="match status" value="1"/>
</dbReference>
<sequence>MSLETSPERNSLILVAETEKVITAEEERRTGNNQDTHSYQQALQRTSGDDVSPIMREDLEGETNASLGSASVPDLQPTDQLEHIEKLRQKALVDGETWYLVAGTWFKRWQTYCHRLRSSSDSTRKLGADTPPGPIDNRNILIQGELKEALTVDEDMYMLPEEAWNCLCEWYDLSSISLPRQVITEGEENRRSSVVEIYPPAFRLHLVASATTKTVITVERPPEITLSRKSLLADLKHTVFNALDLGLGSEIRMWRLDKKAVANLSPTIPAIALRDGVLLDDLDDSKSLSEISLASAVLAIEVRDKITGKYPADGIDQFTIASYPHNASKNSFDPLVTSNAANQARTDQTVRPAALKRSPSRTKGVCGLNNLGNTCYMNSALQCLINTPQLTQWFLAGNHQQDLNKDNPLGMGGEVAKAYGALIEKLWGASSNTIAPREFKFTIGRFNTAFMGYQQHDSQELLSFLLDGLHEDLNRILKKPYIELPDFEDVQDEEIAEKSWAYHKARNDSIIVDLFQGQFKSRVVCNECGKVSVTFDPFMYLSLPLPIQKKTNINLVFVPYDPSKRLQLLTVTVNKDANIKQLRNEVTRLMDLTNPSTLLIVELFSHKIYKIFDLNEPIASIGGSDIVVVYELPGSLPEIPQERPNKFSFGLRTSSAKASDPPSALDDPNQLIVFPVYCATSTETGGVTDPQSIKQFGEPIVLGIRCKDACKLDNVYSLIVQHVERYAVMKLFEEVEHPSEPENDMMEIDSESVRMSMEIDGVLQQKPIHTAAAVTAAGGKRMQPMKNLFKMKVFSENRSFGKSSSKRLFPLNFSSWNHITLTDLKQRAEEEAKEREAIETAQMNSTETDTNDVSMKEINSSERSSEAGEDADDVVEDAATAYTKSTGDKLRNGFQRLMASSVADKRKRTSTPASRTVIRQGEGILIEWKMKKAQDMFGSMKGRDNLVNEEAWCDTEKYEKVKTDPSISNDKKQATLADCLDEFTKEEQLGEDDLWYCPKCKAHQRATKKFDLWRLPEILVVHLKRFSHSRTWRDKIDAFIDFPLEGLDLTDRVLGKSQGEEGTQCLIYDLYAVDNHFGGLGGGHYTAYALNNEDNTWYNFDDSHVSKTDANQVKTNAAYLLFFKRRSPVMKSVSDHDTTGHENDDAPSSSSSSSPIEKQTNTLPASS</sequence>
<evidence type="ECO:0000256" key="6">
    <source>
        <dbReference type="ARBA" id="ARBA00022801"/>
    </source>
</evidence>
<feature type="compositionally biased region" description="Basic and acidic residues" evidence="8">
    <location>
        <begin position="1133"/>
        <end position="1144"/>
    </location>
</feature>
<dbReference type="CDD" id="cd02674">
    <property type="entry name" value="Peptidase_C19R"/>
    <property type="match status" value="1"/>
</dbReference>
<comment type="similarity">
    <text evidence="2">Belongs to the peptidase C19 family.</text>
</comment>
<feature type="compositionally biased region" description="Polar residues" evidence="8">
    <location>
        <begin position="1155"/>
        <end position="1167"/>
    </location>
</feature>
<dbReference type="Pfam" id="PF06337">
    <property type="entry name" value="DUSP"/>
    <property type="match status" value="1"/>
</dbReference>
<evidence type="ECO:0000256" key="3">
    <source>
        <dbReference type="ARBA" id="ARBA00012759"/>
    </source>
</evidence>
<dbReference type="InterPro" id="IPR035927">
    <property type="entry name" value="DUSP-like_sf"/>
</dbReference>
<feature type="domain" description="DUSP" evidence="10">
    <location>
        <begin position="75"/>
        <end position="183"/>
    </location>
</feature>
<dbReference type="GO" id="GO:0004843">
    <property type="term" value="F:cysteine-type deubiquitinase activity"/>
    <property type="evidence" value="ECO:0007669"/>
    <property type="project" value="UniProtKB-EC"/>
</dbReference>
<accession>A0A8H7BQ23</accession>
<evidence type="ECO:0000313" key="11">
    <source>
        <dbReference type="EMBL" id="KAF7729447.1"/>
    </source>
</evidence>
<keyword evidence="12" id="KW-1185">Reference proteome</keyword>
<evidence type="ECO:0000259" key="10">
    <source>
        <dbReference type="PROSITE" id="PS51283"/>
    </source>
</evidence>
<dbReference type="PROSITE" id="PS50235">
    <property type="entry name" value="USP_3"/>
    <property type="match status" value="1"/>
</dbReference>
<dbReference type="PANTHER" id="PTHR21646">
    <property type="entry name" value="UBIQUITIN CARBOXYL-TERMINAL HYDROLASE"/>
    <property type="match status" value="1"/>
</dbReference>
<keyword evidence="7" id="KW-0788">Thiol protease</keyword>
<keyword evidence="6" id="KW-0378">Hydrolase</keyword>
<dbReference type="InterPro" id="IPR028889">
    <property type="entry name" value="USP"/>
</dbReference>
<dbReference type="SUPFAM" id="SSF143791">
    <property type="entry name" value="DUSP-like"/>
    <property type="match status" value="1"/>
</dbReference>
<dbReference type="PROSITE" id="PS00972">
    <property type="entry name" value="USP_1"/>
    <property type="match status" value="1"/>
</dbReference>
<evidence type="ECO:0000256" key="1">
    <source>
        <dbReference type="ARBA" id="ARBA00000707"/>
    </source>
</evidence>
<evidence type="ECO:0000256" key="2">
    <source>
        <dbReference type="ARBA" id="ARBA00009085"/>
    </source>
</evidence>
<dbReference type="InterPro" id="IPR001394">
    <property type="entry name" value="Peptidase_C19_UCH"/>
</dbReference>
<dbReference type="InterPro" id="IPR050185">
    <property type="entry name" value="Ub_carboxyl-term_hydrolase"/>
</dbReference>
<evidence type="ECO:0000313" key="12">
    <source>
        <dbReference type="Proteomes" id="UP000605846"/>
    </source>
</evidence>
<dbReference type="InterPro" id="IPR038765">
    <property type="entry name" value="Papain-like_cys_pep_sf"/>
</dbReference>
<feature type="compositionally biased region" description="Basic and acidic residues" evidence="8">
    <location>
        <begin position="827"/>
        <end position="838"/>
    </location>
</feature>
<protein>
    <recommendedName>
        <fullName evidence="3">ubiquitinyl hydrolase 1</fullName>
        <ecNumber evidence="3">3.4.19.12</ecNumber>
    </recommendedName>
</protein>
<dbReference type="Proteomes" id="UP000605846">
    <property type="component" value="Unassembled WGS sequence"/>
</dbReference>
<feature type="domain" description="USP" evidence="9">
    <location>
        <begin position="366"/>
        <end position="1126"/>
    </location>
</feature>
<organism evidence="11 12">
    <name type="scientific">Apophysomyces ossiformis</name>
    <dbReference type="NCBI Taxonomy" id="679940"/>
    <lineage>
        <taxon>Eukaryota</taxon>
        <taxon>Fungi</taxon>
        <taxon>Fungi incertae sedis</taxon>
        <taxon>Mucoromycota</taxon>
        <taxon>Mucoromycotina</taxon>
        <taxon>Mucoromycetes</taxon>
        <taxon>Mucorales</taxon>
        <taxon>Mucorineae</taxon>
        <taxon>Mucoraceae</taxon>
        <taxon>Apophysomyces</taxon>
    </lineage>
</organism>
<proteinExistence type="inferred from homology"/>
<comment type="caution">
    <text evidence="11">The sequence shown here is derived from an EMBL/GenBank/DDBJ whole genome shotgun (WGS) entry which is preliminary data.</text>
</comment>
<dbReference type="Gene3D" id="3.30.2230.10">
    <property type="entry name" value="DUSP-like"/>
    <property type="match status" value="1"/>
</dbReference>
<feature type="region of interest" description="Disordered" evidence="8">
    <location>
        <begin position="827"/>
        <end position="872"/>
    </location>
</feature>
<dbReference type="InterPro" id="IPR018200">
    <property type="entry name" value="USP_CS"/>
</dbReference>
<keyword evidence="4" id="KW-0645">Protease</keyword>
<dbReference type="EMBL" id="JABAYA010000025">
    <property type="protein sequence ID" value="KAF7729447.1"/>
    <property type="molecule type" value="Genomic_DNA"/>
</dbReference>
<dbReference type="EC" id="3.4.19.12" evidence="3"/>
<feature type="region of interest" description="Disordered" evidence="8">
    <location>
        <begin position="23"/>
        <end position="52"/>
    </location>
</feature>
<dbReference type="Gene3D" id="3.90.70.10">
    <property type="entry name" value="Cysteine proteinases"/>
    <property type="match status" value="2"/>
</dbReference>
<gene>
    <name evidence="11" type="primary">UBP12_1</name>
    <name evidence="11" type="ORF">EC973_004427</name>
</gene>
<dbReference type="Pfam" id="PF00443">
    <property type="entry name" value="UCH"/>
    <property type="match status" value="1"/>
</dbReference>
<dbReference type="PROSITE" id="PS51283">
    <property type="entry name" value="DUSP"/>
    <property type="match status" value="1"/>
</dbReference>
<reference evidence="11" key="1">
    <citation type="submission" date="2020-01" db="EMBL/GenBank/DDBJ databases">
        <title>Genome Sequencing of Three Apophysomyces-Like Fungal Strains Confirms a Novel Fungal Genus in the Mucoromycota with divergent Burkholderia-like Endosymbiotic Bacteria.</title>
        <authorList>
            <person name="Stajich J.E."/>
            <person name="Macias A.M."/>
            <person name="Carter-House D."/>
            <person name="Lovett B."/>
            <person name="Kasson L.R."/>
            <person name="Berry K."/>
            <person name="Grigoriev I."/>
            <person name="Chang Y."/>
            <person name="Spatafora J."/>
            <person name="Kasson M.T."/>
        </authorList>
    </citation>
    <scope>NUCLEOTIDE SEQUENCE</scope>
    <source>
        <strain evidence="11">NRRL A-21654</strain>
    </source>
</reference>
<evidence type="ECO:0000256" key="7">
    <source>
        <dbReference type="ARBA" id="ARBA00022807"/>
    </source>
</evidence>
<comment type="catalytic activity">
    <reaction evidence="1">
        <text>Thiol-dependent hydrolysis of ester, thioester, amide, peptide and isopeptide bonds formed by the C-terminal Gly of ubiquitin (a 76-residue protein attached to proteins as an intracellular targeting signal).</text>
        <dbReference type="EC" id="3.4.19.12"/>
    </reaction>
</comment>
<dbReference type="PROSITE" id="PS00973">
    <property type="entry name" value="USP_2"/>
    <property type="match status" value="1"/>
</dbReference>
<keyword evidence="5" id="KW-0833">Ubl conjugation pathway</keyword>
<evidence type="ECO:0000256" key="8">
    <source>
        <dbReference type="SAM" id="MobiDB-lite"/>
    </source>
</evidence>
<evidence type="ECO:0000256" key="4">
    <source>
        <dbReference type="ARBA" id="ARBA00022670"/>
    </source>
</evidence>
<dbReference type="PANTHER" id="PTHR21646:SF24">
    <property type="entry name" value="UBIQUITIN CARBOXYL-TERMINAL HYDROLASE"/>
    <property type="match status" value="1"/>
</dbReference>
<dbReference type="SMART" id="SM00695">
    <property type="entry name" value="DUSP"/>
    <property type="match status" value="1"/>
</dbReference>
<dbReference type="InterPro" id="IPR006615">
    <property type="entry name" value="Pept_C19_DUSP"/>
</dbReference>
<name>A0A8H7BQ23_9FUNG</name>
<feature type="compositionally biased region" description="Polar residues" evidence="8">
    <location>
        <begin position="31"/>
        <end position="46"/>
    </location>
</feature>
<evidence type="ECO:0000259" key="9">
    <source>
        <dbReference type="PROSITE" id="PS50235"/>
    </source>
</evidence>
<dbReference type="AlphaFoldDB" id="A0A8H7BQ23"/>
<feature type="region of interest" description="Disordered" evidence="8">
    <location>
        <begin position="1132"/>
        <end position="1167"/>
    </location>
</feature>
<feature type="compositionally biased region" description="Polar residues" evidence="8">
    <location>
        <begin position="842"/>
        <end position="858"/>
    </location>
</feature>
<evidence type="ECO:0000256" key="5">
    <source>
        <dbReference type="ARBA" id="ARBA00022786"/>
    </source>
</evidence>
<dbReference type="GO" id="GO:0016579">
    <property type="term" value="P:protein deubiquitination"/>
    <property type="evidence" value="ECO:0007669"/>
    <property type="project" value="InterPro"/>
</dbReference>